<dbReference type="Proteomes" id="UP000034909">
    <property type="component" value="Unassembled WGS sequence"/>
</dbReference>
<name>A0A837IH25_9BACT</name>
<evidence type="ECO:0000256" key="1">
    <source>
        <dbReference type="SAM" id="MobiDB-lite"/>
    </source>
</evidence>
<accession>A0A837IH25</accession>
<dbReference type="EMBL" id="LCLF01000010">
    <property type="protein sequence ID" value="KKU12804.1"/>
    <property type="molecule type" value="Genomic_DNA"/>
</dbReference>
<gene>
    <name evidence="2" type="ORF">UX18_C0010G0002</name>
</gene>
<feature type="region of interest" description="Disordered" evidence="1">
    <location>
        <begin position="78"/>
        <end position="102"/>
    </location>
</feature>
<dbReference type="AlphaFoldDB" id="A0A837IH25"/>
<organism evidence="2 3">
    <name type="scientific">Candidatus Azambacteria bacterium GW2011_GWC2_45_7b</name>
    <dbReference type="NCBI Taxonomy" id="1618621"/>
    <lineage>
        <taxon>Bacteria</taxon>
        <taxon>Candidatus Azamiibacteriota</taxon>
    </lineage>
</organism>
<protein>
    <submittedName>
        <fullName evidence="2">Uncharacterized protein</fullName>
    </submittedName>
</protein>
<proteinExistence type="predicted"/>
<reference evidence="2 3" key="1">
    <citation type="journal article" date="2015" name="Nature">
        <title>rRNA introns, odd ribosomes, and small enigmatic genomes across a large radiation of phyla.</title>
        <authorList>
            <person name="Brown C.T."/>
            <person name="Hug L.A."/>
            <person name="Thomas B.C."/>
            <person name="Sharon I."/>
            <person name="Castelle C.J."/>
            <person name="Singh A."/>
            <person name="Wilkins M.J."/>
            <person name="Williams K.H."/>
            <person name="Banfield J.F."/>
        </authorList>
    </citation>
    <scope>NUCLEOTIDE SEQUENCE [LARGE SCALE GENOMIC DNA]</scope>
</reference>
<sequence>MCNKHKLERSARVCECGMFVPATEDRKIRRVSVPFKQQPEFSANIWPGVSRRPVWTPDGSDDDTYPLGVFDYTRVDSVRPDYTNDPGGSFDNARRIREDGRP</sequence>
<comment type="caution">
    <text evidence="2">The sequence shown here is derived from an EMBL/GenBank/DDBJ whole genome shotgun (WGS) entry which is preliminary data.</text>
</comment>
<feature type="compositionally biased region" description="Basic and acidic residues" evidence="1">
    <location>
        <begin position="92"/>
        <end position="102"/>
    </location>
</feature>
<evidence type="ECO:0000313" key="3">
    <source>
        <dbReference type="Proteomes" id="UP000034909"/>
    </source>
</evidence>
<evidence type="ECO:0000313" key="2">
    <source>
        <dbReference type="EMBL" id="KKU12804.1"/>
    </source>
</evidence>